<accession>A0A653DJD7</accession>
<organism evidence="1 2">
    <name type="scientific">Callosobruchus maculatus</name>
    <name type="common">Southern cowpea weevil</name>
    <name type="synonym">Pulse bruchid</name>
    <dbReference type="NCBI Taxonomy" id="64391"/>
    <lineage>
        <taxon>Eukaryota</taxon>
        <taxon>Metazoa</taxon>
        <taxon>Ecdysozoa</taxon>
        <taxon>Arthropoda</taxon>
        <taxon>Hexapoda</taxon>
        <taxon>Insecta</taxon>
        <taxon>Pterygota</taxon>
        <taxon>Neoptera</taxon>
        <taxon>Endopterygota</taxon>
        <taxon>Coleoptera</taxon>
        <taxon>Polyphaga</taxon>
        <taxon>Cucujiformia</taxon>
        <taxon>Chrysomeloidea</taxon>
        <taxon>Chrysomelidae</taxon>
        <taxon>Bruchinae</taxon>
        <taxon>Bruchini</taxon>
        <taxon>Callosobruchus</taxon>
    </lineage>
</organism>
<dbReference type="EMBL" id="CAACVG010012470">
    <property type="protein sequence ID" value="VEN60305.1"/>
    <property type="molecule type" value="Genomic_DNA"/>
</dbReference>
<evidence type="ECO:0000313" key="2">
    <source>
        <dbReference type="Proteomes" id="UP000410492"/>
    </source>
</evidence>
<feature type="non-terminal residue" evidence="1">
    <location>
        <position position="69"/>
    </location>
</feature>
<sequence>MNEPSISRDWSEIFQNNKLHTLSRTILHPRYMDTSETQRSMRFCTGSSYRGGYNDFGFAGWGVYIYPHG</sequence>
<evidence type="ECO:0000313" key="1">
    <source>
        <dbReference type="EMBL" id="VEN60305.1"/>
    </source>
</evidence>
<dbReference type="AlphaFoldDB" id="A0A653DJD7"/>
<proteinExistence type="predicted"/>
<dbReference type="OrthoDB" id="300500at2759"/>
<protein>
    <submittedName>
        <fullName evidence="1">Uncharacterized protein</fullName>
    </submittedName>
</protein>
<dbReference type="Proteomes" id="UP000410492">
    <property type="component" value="Unassembled WGS sequence"/>
</dbReference>
<gene>
    <name evidence="1" type="ORF">CALMAC_LOCUS18049</name>
</gene>
<keyword evidence="2" id="KW-1185">Reference proteome</keyword>
<reference evidence="1 2" key="1">
    <citation type="submission" date="2019-01" db="EMBL/GenBank/DDBJ databases">
        <authorList>
            <person name="Sayadi A."/>
        </authorList>
    </citation>
    <scope>NUCLEOTIDE SEQUENCE [LARGE SCALE GENOMIC DNA]</scope>
</reference>
<name>A0A653DJD7_CALMS</name>